<dbReference type="InterPro" id="IPR036388">
    <property type="entry name" value="WH-like_DNA-bd_sf"/>
</dbReference>
<evidence type="ECO:0000313" key="1">
    <source>
        <dbReference type="EMBL" id="RRB02095.1"/>
    </source>
</evidence>
<dbReference type="PANTHER" id="PTHR34849">
    <property type="entry name" value="SSL5025 PROTEIN"/>
    <property type="match status" value="1"/>
</dbReference>
<dbReference type="RefSeq" id="WP_124876259.1">
    <property type="nucleotide sequence ID" value="NZ_RQJO01000009.1"/>
</dbReference>
<accession>A0A3P1BM52</accession>
<dbReference type="Gene3D" id="1.10.10.10">
    <property type="entry name" value="Winged helix-like DNA-binding domain superfamily/Winged helix DNA-binding domain"/>
    <property type="match status" value="1"/>
</dbReference>
<proteinExistence type="predicted"/>
<reference evidence="1 2" key="1">
    <citation type="submission" date="2018-11" db="EMBL/GenBank/DDBJ databases">
        <authorList>
            <person name="Zhou Z."/>
            <person name="Wang G."/>
        </authorList>
    </citation>
    <scope>NUCLEOTIDE SEQUENCE [LARGE SCALE GENOMIC DNA]</scope>
    <source>
        <strain evidence="1 2">KCTC52004</strain>
    </source>
</reference>
<dbReference type="SUPFAM" id="SSF46689">
    <property type="entry name" value="Homeodomain-like"/>
    <property type="match status" value="1"/>
</dbReference>
<dbReference type="EMBL" id="RQJO01000009">
    <property type="protein sequence ID" value="RRB02095.1"/>
    <property type="molecule type" value="Genomic_DNA"/>
</dbReference>
<comment type="caution">
    <text evidence="1">The sequence shown here is derived from an EMBL/GenBank/DDBJ whole genome shotgun (WGS) entry which is preliminary data.</text>
</comment>
<name>A0A3P1BM52_9BACT</name>
<dbReference type="OrthoDB" id="1494556at2"/>
<sequence length="78" mass="8815">MIYIAERITVDENLCNGKPTIRGLGITVKTILEFLFAGESREEILHQYPDLEMEDLDACLNFALQMADHKHTILPIAA</sequence>
<dbReference type="Proteomes" id="UP000271925">
    <property type="component" value="Unassembled WGS sequence"/>
</dbReference>
<keyword evidence="2" id="KW-1185">Reference proteome</keyword>
<gene>
    <name evidence="1" type="ORF">EHT25_16550</name>
</gene>
<organism evidence="1 2">
    <name type="scientific">Larkinella rosea</name>
    <dbReference type="NCBI Taxonomy" id="2025312"/>
    <lineage>
        <taxon>Bacteria</taxon>
        <taxon>Pseudomonadati</taxon>
        <taxon>Bacteroidota</taxon>
        <taxon>Cytophagia</taxon>
        <taxon>Cytophagales</taxon>
        <taxon>Spirosomataceae</taxon>
        <taxon>Larkinella</taxon>
    </lineage>
</organism>
<protein>
    <submittedName>
        <fullName evidence="1">DUF433 domain-containing protein</fullName>
    </submittedName>
</protein>
<dbReference type="PANTHER" id="PTHR34849:SF3">
    <property type="entry name" value="SSR2962 PROTEIN"/>
    <property type="match status" value="1"/>
</dbReference>
<dbReference type="Pfam" id="PF04255">
    <property type="entry name" value="DUF433"/>
    <property type="match status" value="1"/>
</dbReference>
<dbReference type="AlphaFoldDB" id="A0A3P1BM52"/>
<dbReference type="InterPro" id="IPR009057">
    <property type="entry name" value="Homeodomain-like_sf"/>
</dbReference>
<dbReference type="InterPro" id="IPR007367">
    <property type="entry name" value="DUF433"/>
</dbReference>
<evidence type="ECO:0000313" key="2">
    <source>
        <dbReference type="Proteomes" id="UP000271925"/>
    </source>
</evidence>